<evidence type="ECO:0000259" key="13">
    <source>
        <dbReference type="PROSITE" id="PS50885"/>
    </source>
</evidence>
<proteinExistence type="predicted"/>
<feature type="transmembrane region" description="Helical" evidence="12">
    <location>
        <begin position="12"/>
        <end position="35"/>
    </location>
</feature>
<feature type="domain" description="HAMP" evidence="13">
    <location>
        <begin position="303"/>
        <end position="355"/>
    </location>
</feature>
<keyword evidence="6" id="KW-0547">Nucleotide-binding</keyword>
<keyword evidence="2" id="KW-1003">Cell membrane</keyword>
<comment type="subcellular location">
    <subcellularLocation>
        <location evidence="1">Cell membrane</location>
        <topology evidence="1">Multi-pass membrane protein</topology>
    </subcellularLocation>
</comment>
<dbReference type="SMART" id="SM00304">
    <property type="entry name" value="HAMP"/>
    <property type="match status" value="1"/>
</dbReference>
<accession>A9KS61</accession>
<dbReference type="InterPro" id="IPR003594">
    <property type="entry name" value="HATPase_dom"/>
</dbReference>
<dbReference type="PANTHER" id="PTHR34220">
    <property type="entry name" value="SENSOR HISTIDINE KINASE YPDA"/>
    <property type="match status" value="1"/>
</dbReference>
<gene>
    <name evidence="14" type="ordered locus">Cphy_1721</name>
</gene>
<keyword evidence="8" id="KW-0067">ATP-binding</keyword>
<evidence type="ECO:0000256" key="9">
    <source>
        <dbReference type="ARBA" id="ARBA00022989"/>
    </source>
</evidence>
<reference evidence="15" key="1">
    <citation type="submission" date="2007-11" db="EMBL/GenBank/DDBJ databases">
        <title>Complete genome sequence of Clostridium phytofermentans ISDg.</title>
        <authorList>
            <person name="Leschine S.B."/>
            <person name="Warnick T.A."/>
            <person name="Blanchard J.L."/>
            <person name="Schnell D.J."/>
            <person name="Petit E.L."/>
            <person name="LaTouf W.G."/>
            <person name="Copeland A."/>
            <person name="Lucas S."/>
            <person name="Lapidus A."/>
            <person name="Barry K."/>
            <person name="Glavina del Rio T."/>
            <person name="Dalin E."/>
            <person name="Tice H."/>
            <person name="Pitluck S."/>
            <person name="Kiss H."/>
            <person name="Brettin T."/>
            <person name="Bruce D."/>
            <person name="Detter J.C."/>
            <person name="Han C."/>
            <person name="Kuske C."/>
            <person name="Schmutz J."/>
            <person name="Larimer F."/>
            <person name="Land M."/>
            <person name="Hauser L."/>
            <person name="Kyrpides N."/>
            <person name="Kim E.A."/>
            <person name="Richardson P."/>
        </authorList>
    </citation>
    <scope>NUCLEOTIDE SEQUENCE [LARGE SCALE GENOMIC DNA]</scope>
    <source>
        <strain evidence="15">ATCC 700394 / DSM 18823 / ISDg</strain>
    </source>
</reference>
<evidence type="ECO:0000313" key="14">
    <source>
        <dbReference type="EMBL" id="ABX42093.1"/>
    </source>
</evidence>
<evidence type="ECO:0000256" key="5">
    <source>
        <dbReference type="ARBA" id="ARBA00022692"/>
    </source>
</evidence>
<dbReference type="SUPFAM" id="SSF55874">
    <property type="entry name" value="ATPase domain of HSP90 chaperone/DNA topoisomerase II/histidine kinase"/>
    <property type="match status" value="1"/>
</dbReference>
<dbReference type="GO" id="GO:0005524">
    <property type="term" value="F:ATP binding"/>
    <property type="evidence" value="ECO:0007669"/>
    <property type="project" value="UniProtKB-KW"/>
</dbReference>
<dbReference type="EMBL" id="CP000885">
    <property type="protein sequence ID" value="ABX42093.1"/>
    <property type="molecule type" value="Genomic_DNA"/>
</dbReference>
<evidence type="ECO:0000256" key="1">
    <source>
        <dbReference type="ARBA" id="ARBA00004651"/>
    </source>
</evidence>
<feature type="transmembrane region" description="Helical" evidence="12">
    <location>
        <begin position="280"/>
        <end position="302"/>
    </location>
</feature>
<keyword evidence="15" id="KW-1185">Reference proteome</keyword>
<evidence type="ECO:0000256" key="2">
    <source>
        <dbReference type="ARBA" id="ARBA00022475"/>
    </source>
</evidence>
<dbReference type="GO" id="GO:0000155">
    <property type="term" value="F:phosphorelay sensor kinase activity"/>
    <property type="evidence" value="ECO:0007669"/>
    <property type="project" value="InterPro"/>
</dbReference>
<dbReference type="PROSITE" id="PS50885">
    <property type="entry name" value="HAMP"/>
    <property type="match status" value="1"/>
</dbReference>
<dbReference type="CDD" id="cd06225">
    <property type="entry name" value="HAMP"/>
    <property type="match status" value="1"/>
</dbReference>
<keyword evidence="5 12" id="KW-0812">Transmembrane</keyword>
<dbReference type="Gene3D" id="6.10.340.10">
    <property type="match status" value="1"/>
</dbReference>
<evidence type="ECO:0000256" key="10">
    <source>
        <dbReference type="ARBA" id="ARBA00023012"/>
    </source>
</evidence>
<keyword evidence="3" id="KW-0597">Phosphoprotein</keyword>
<keyword evidence="11 12" id="KW-0472">Membrane</keyword>
<keyword evidence="9 12" id="KW-1133">Transmembrane helix</keyword>
<evidence type="ECO:0000256" key="3">
    <source>
        <dbReference type="ARBA" id="ARBA00022553"/>
    </source>
</evidence>
<evidence type="ECO:0000256" key="11">
    <source>
        <dbReference type="ARBA" id="ARBA00023136"/>
    </source>
</evidence>
<evidence type="ECO:0000256" key="12">
    <source>
        <dbReference type="SAM" id="Phobius"/>
    </source>
</evidence>
<dbReference type="SUPFAM" id="SSF158472">
    <property type="entry name" value="HAMP domain-like"/>
    <property type="match status" value="1"/>
</dbReference>
<dbReference type="RefSeq" id="WP_012199747.1">
    <property type="nucleotide sequence ID" value="NC_010001.1"/>
</dbReference>
<evidence type="ECO:0000256" key="7">
    <source>
        <dbReference type="ARBA" id="ARBA00022777"/>
    </source>
</evidence>
<dbReference type="InterPro" id="IPR003660">
    <property type="entry name" value="HAMP_dom"/>
</dbReference>
<dbReference type="InterPro" id="IPR050640">
    <property type="entry name" value="Bact_2-comp_sensor_kinase"/>
</dbReference>
<dbReference type="Pfam" id="PF02518">
    <property type="entry name" value="HATPase_c"/>
    <property type="match status" value="1"/>
</dbReference>
<evidence type="ECO:0000256" key="8">
    <source>
        <dbReference type="ARBA" id="ARBA00022840"/>
    </source>
</evidence>
<dbReference type="GO" id="GO:0005886">
    <property type="term" value="C:plasma membrane"/>
    <property type="evidence" value="ECO:0007669"/>
    <property type="project" value="UniProtKB-SubCell"/>
</dbReference>
<sequence precursor="true">MKNLNRNTRNIYTRLIITYMLVLIGIIVAMEFYIIANFHKEARFNDLENMKSMNQDVYEYLEETASIAEDIHHSLYLNRQQLQDVIWLLDLSLEEYYNKKLGYYTDNKGVDFMGVNSFMSEAISRYSNIKNIALISIKNSVMHKYEVDGSLRNAVYELQRDMLNEKTLVIDDSIIFQNIIQDPSTFKTIGYIQVAFDKSGSAKFEKRYNKVKMLVYLDSGDILYTTEKEKFQDVDVASIVEKGNFESSYGVKYYRQHKKDINYITYIDNKEFGIIPIADYIMFVLVGLLLLFIGSNIVNWRLRKLTTRLNKILAGMEKAMEGDLNIQLEVGHEDELDIISEYFNEMCCNLDSYIQKSYIAQIEQKTAEMQALQSQINPHFLYNTLEAIRMQAICNDDKEVGKMLYGLSVVFRSQIKEDNIITLAKEVYYCKKYVELFEFRYKNKFKFELNFPEIYIQVPIIKFIIQPIIENYFVHGIRLEDENNTLSINIYEAKNDLIIEIKDNGKGMAEDQILDKLNEMNHGGNSQGSIGLLNVHRRMVATYGNDYGLGIRQNNPNGLIVTIKIPFRGESNV</sequence>
<keyword evidence="7 14" id="KW-0418">Kinase</keyword>
<dbReference type="PANTHER" id="PTHR34220:SF11">
    <property type="entry name" value="SENSOR PROTEIN KINASE HPTS"/>
    <property type="match status" value="1"/>
</dbReference>
<dbReference type="eggNOG" id="COG2972">
    <property type="taxonomic scope" value="Bacteria"/>
</dbReference>
<keyword evidence="4" id="KW-0808">Transferase</keyword>
<dbReference type="Proteomes" id="UP000000370">
    <property type="component" value="Chromosome"/>
</dbReference>
<evidence type="ECO:0000313" key="15">
    <source>
        <dbReference type="Proteomes" id="UP000000370"/>
    </source>
</evidence>
<dbReference type="AlphaFoldDB" id="A9KS61"/>
<dbReference type="KEGG" id="cpy:Cphy_1721"/>
<dbReference type="STRING" id="357809.Cphy_1721"/>
<dbReference type="Pfam" id="PF00672">
    <property type="entry name" value="HAMP"/>
    <property type="match status" value="1"/>
</dbReference>
<dbReference type="Gene3D" id="3.30.565.10">
    <property type="entry name" value="Histidine kinase-like ATPase, C-terminal domain"/>
    <property type="match status" value="1"/>
</dbReference>
<evidence type="ECO:0000256" key="6">
    <source>
        <dbReference type="ARBA" id="ARBA00022741"/>
    </source>
</evidence>
<dbReference type="Pfam" id="PF06580">
    <property type="entry name" value="His_kinase"/>
    <property type="match status" value="1"/>
</dbReference>
<keyword evidence="10" id="KW-0902">Two-component regulatory system</keyword>
<name>A9KS61_LACP7</name>
<organism evidence="14 15">
    <name type="scientific">Lachnoclostridium phytofermentans (strain ATCC 700394 / DSM 18823 / ISDg)</name>
    <name type="common">Clostridium phytofermentans</name>
    <dbReference type="NCBI Taxonomy" id="357809"/>
    <lineage>
        <taxon>Bacteria</taxon>
        <taxon>Bacillati</taxon>
        <taxon>Bacillota</taxon>
        <taxon>Clostridia</taxon>
        <taxon>Lachnospirales</taxon>
        <taxon>Lachnospiraceae</taxon>
    </lineage>
</organism>
<dbReference type="InterPro" id="IPR010559">
    <property type="entry name" value="Sig_transdc_His_kin_internal"/>
</dbReference>
<dbReference type="OrthoDB" id="9776552at2"/>
<dbReference type="HOGENOM" id="CLU_020473_6_3_9"/>
<dbReference type="InterPro" id="IPR036890">
    <property type="entry name" value="HATPase_C_sf"/>
</dbReference>
<protein>
    <submittedName>
        <fullName evidence="14">Histidine kinase internal region</fullName>
    </submittedName>
</protein>
<evidence type="ECO:0000256" key="4">
    <source>
        <dbReference type="ARBA" id="ARBA00022679"/>
    </source>
</evidence>